<dbReference type="Proteomes" id="UP000189004">
    <property type="component" value="Unassembled WGS sequence"/>
</dbReference>
<dbReference type="PANTHER" id="PTHR43364">
    <property type="entry name" value="NADH-SPECIFIC METHYLGLYOXAL REDUCTASE-RELATED"/>
    <property type="match status" value="1"/>
</dbReference>
<dbReference type="InterPro" id="IPR023210">
    <property type="entry name" value="NADP_OxRdtase_dom"/>
</dbReference>
<dbReference type="InterPro" id="IPR036812">
    <property type="entry name" value="NAD(P)_OxRdtase_dom_sf"/>
</dbReference>
<comment type="caution">
    <text evidence="3">The sequence shown here is derived from an EMBL/GenBank/DDBJ whole genome shotgun (WGS) entry which is preliminary data.</text>
</comment>
<gene>
    <name evidence="2" type="ORF">HNR06_004177</name>
    <name evidence="3" type="ORF">NOSIN_05810</name>
</gene>
<keyword evidence="4" id="KW-1185">Reference proteome</keyword>
<evidence type="ECO:0000313" key="3">
    <source>
        <dbReference type="EMBL" id="OOC53385.1"/>
    </source>
</evidence>
<reference evidence="2 5" key="3">
    <citation type="submission" date="2020-07" db="EMBL/GenBank/DDBJ databases">
        <title>Sequencing the genomes of 1000 actinobacteria strains.</title>
        <authorList>
            <person name="Klenk H.-P."/>
        </authorList>
    </citation>
    <scope>NUCLEOTIDE SEQUENCE [LARGE SCALE GENOMIC DNA]</scope>
    <source>
        <strain evidence="2 5">DSM 45278</strain>
    </source>
</reference>
<dbReference type="SUPFAM" id="SSF51430">
    <property type="entry name" value="NAD(P)-linked oxidoreductase"/>
    <property type="match status" value="1"/>
</dbReference>
<proteinExistence type="predicted"/>
<dbReference type="STRING" id="501010.NOSIN_05810"/>
<feature type="domain" description="NADP-dependent oxidoreductase" evidence="1">
    <location>
        <begin position="18"/>
        <end position="314"/>
    </location>
</feature>
<dbReference type="Proteomes" id="UP000584931">
    <property type="component" value="Unassembled WGS sequence"/>
</dbReference>
<dbReference type="OrthoDB" id="9768793at2"/>
<dbReference type="EMBL" id="MCOK01000001">
    <property type="protein sequence ID" value="OOC53385.1"/>
    <property type="molecule type" value="Genomic_DNA"/>
</dbReference>
<dbReference type="InterPro" id="IPR050523">
    <property type="entry name" value="AKR_Detox_Biosynth"/>
</dbReference>
<sequence>MNDVQLRRLGRSDLRVSPLCLGGNVFGWTADERTSFRILDAYTAAGGNFVDTADSYSAWVEGHRGGESERVIGRWLASRGRPSDLVIATKVSRHPDFPGLSGPNVKAAAKASLARLGVETIDLYYAHFDDPEAPLAESARAFSELVDEGRVRYVGLSNHGPDRIREWLDVCEREGLHAPVCVQPPYNLMERGVESDLVPLARERGLALLPYFGLARGFLTGKYRPDAAEVDSPRAGKARAYLDDPRGERVLQALDTVAERGGLSQAAAALAWLADRPSVVSVLASARSPEQLADLLPVNRVRLGDEPVSLLTEASDPARSAAL</sequence>
<organism evidence="3 4">
    <name type="scientific">Nocardiopsis sinuspersici</name>
    <dbReference type="NCBI Taxonomy" id="501010"/>
    <lineage>
        <taxon>Bacteria</taxon>
        <taxon>Bacillati</taxon>
        <taxon>Actinomycetota</taxon>
        <taxon>Actinomycetes</taxon>
        <taxon>Streptosporangiales</taxon>
        <taxon>Nocardiopsidaceae</taxon>
        <taxon>Nocardiopsis</taxon>
    </lineage>
</organism>
<dbReference type="Pfam" id="PF00248">
    <property type="entry name" value="Aldo_ket_red"/>
    <property type="match status" value="1"/>
</dbReference>
<evidence type="ECO:0000259" key="1">
    <source>
        <dbReference type="Pfam" id="PF00248"/>
    </source>
</evidence>
<dbReference type="EMBL" id="JACCHL010000001">
    <property type="protein sequence ID" value="NYH54588.1"/>
    <property type="molecule type" value="Genomic_DNA"/>
</dbReference>
<evidence type="ECO:0000313" key="5">
    <source>
        <dbReference type="Proteomes" id="UP000584931"/>
    </source>
</evidence>
<reference evidence="3" key="1">
    <citation type="submission" date="2016-08" db="EMBL/GenBank/DDBJ databases">
        <authorList>
            <person name="Seilhamer J.J."/>
        </authorList>
    </citation>
    <scope>NUCLEOTIDE SEQUENCE [LARGE SCALE GENOMIC DNA]</scope>
    <source>
        <strain evidence="3">UTMC102</strain>
    </source>
</reference>
<name>A0A1V3BY55_9ACTN</name>
<evidence type="ECO:0000313" key="2">
    <source>
        <dbReference type="EMBL" id="NYH54588.1"/>
    </source>
</evidence>
<accession>A0A7Z0BK89</accession>
<reference evidence="4" key="2">
    <citation type="submission" date="2016-08" db="EMBL/GenBank/DDBJ databases">
        <authorList>
            <person name="Tokovenko B."/>
            <person name="Kalinowski J."/>
        </authorList>
    </citation>
    <scope>NUCLEOTIDE SEQUENCE [LARGE SCALE GENOMIC DNA]</scope>
    <source>
        <strain evidence="4">UTMC102</strain>
    </source>
</reference>
<dbReference type="AlphaFoldDB" id="A0A1V3BY55"/>
<protein>
    <submittedName>
        <fullName evidence="2 3">Alcohol dehydrogenase</fullName>
    </submittedName>
</protein>
<dbReference type="Gene3D" id="3.20.20.100">
    <property type="entry name" value="NADP-dependent oxidoreductase domain"/>
    <property type="match status" value="1"/>
</dbReference>
<dbReference type="RefSeq" id="WP_077689759.1">
    <property type="nucleotide sequence ID" value="NZ_JACCHL010000001.1"/>
</dbReference>
<accession>A0A1V3BY55</accession>
<dbReference type="PANTHER" id="PTHR43364:SF6">
    <property type="entry name" value="OXIDOREDUCTASE-RELATED"/>
    <property type="match status" value="1"/>
</dbReference>
<dbReference type="GO" id="GO:0005829">
    <property type="term" value="C:cytosol"/>
    <property type="evidence" value="ECO:0007669"/>
    <property type="project" value="TreeGrafter"/>
</dbReference>
<evidence type="ECO:0000313" key="4">
    <source>
        <dbReference type="Proteomes" id="UP000189004"/>
    </source>
</evidence>